<sequence length="147" mass="16530">MDAMVDISARLHVRTKDGSLTNEQWKMTCPGSQKVGVGMRVCFSEAGDPITIREGVIGGIRTQERRWVEFWLTLDNGLPVTIAPSITLLVPLDWAKLGWRDCLIRLWSYRSLPDRTPGPFKANELSGIRVPRRFLPSPPYTFNGTSS</sequence>
<proteinExistence type="predicted"/>
<evidence type="ECO:0000313" key="2">
    <source>
        <dbReference type="Proteomes" id="UP000027222"/>
    </source>
</evidence>
<dbReference type="EMBL" id="KL142388">
    <property type="protein sequence ID" value="KDR72767.1"/>
    <property type="molecule type" value="Genomic_DNA"/>
</dbReference>
<gene>
    <name evidence="1" type="ORF">GALMADRAFT_213241</name>
</gene>
<accession>A0A067SRU0</accession>
<organism evidence="1 2">
    <name type="scientific">Galerina marginata (strain CBS 339.88)</name>
    <dbReference type="NCBI Taxonomy" id="685588"/>
    <lineage>
        <taxon>Eukaryota</taxon>
        <taxon>Fungi</taxon>
        <taxon>Dikarya</taxon>
        <taxon>Basidiomycota</taxon>
        <taxon>Agaricomycotina</taxon>
        <taxon>Agaricomycetes</taxon>
        <taxon>Agaricomycetidae</taxon>
        <taxon>Agaricales</taxon>
        <taxon>Agaricineae</taxon>
        <taxon>Strophariaceae</taxon>
        <taxon>Galerina</taxon>
    </lineage>
</organism>
<dbReference type="OrthoDB" id="3326633at2759"/>
<dbReference type="HOGENOM" id="CLU_1786983_0_0_1"/>
<keyword evidence="2" id="KW-1185">Reference proteome</keyword>
<protein>
    <submittedName>
        <fullName evidence="1">Uncharacterized protein</fullName>
    </submittedName>
</protein>
<dbReference type="Proteomes" id="UP000027222">
    <property type="component" value="Unassembled WGS sequence"/>
</dbReference>
<evidence type="ECO:0000313" key="1">
    <source>
        <dbReference type="EMBL" id="KDR72767.1"/>
    </source>
</evidence>
<reference evidence="2" key="1">
    <citation type="journal article" date="2014" name="Proc. Natl. Acad. Sci. U.S.A.">
        <title>Extensive sampling of basidiomycete genomes demonstrates inadequacy of the white-rot/brown-rot paradigm for wood decay fungi.</title>
        <authorList>
            <person name="Riley R."/>
            <person name="Salamov A.A."/>
            <person name="Brown D.W."/>
            <person name="Nagy L.G."/>
            <person name="Floudas D."/>
            <person name="Held B.W."/>
            <person name="Levasseur A."/>
            <person name="Lombard V."/>
            <person name="Morin E."/>
            <person name="Otillar R."/>
            <person name="Lindquist E.A."/>
            <person name="Sun H."/>
            <person name="LaButti K.M."/>
            <person name="Schmutz J."/>
            <person name="Jabbour D."/>
            <person name="Luo H."/>
            <person name="Baker S.E."/>
            <person name="Pisabarro A.G."/>
            <person name="Walton J.D."/>
            <person name="Blanchette R.A."/>
            <person name="Henrissat B."/>
            <person name="Martin F."/>
            <person name="Cullen D."/>
            <person name="Hibbett D.S."/>
            <person name="Grigoriev I.V."/>
        </authorList>
    </citation>
    <scope>NUCLEOTIDE SEQUENCE [LARGE SCALE GENOMIC DNA]</scope>
    <source>
        <strain evidence="2">CBS 339.88</strain>
    </source>
</reference>
<name>A0A067SRU0_GALM3</name>
<dbReference type="AlphaFoldDB" id="A0A067SRU0"/>